<keyword evidence="2" id="KW-1185">Reference proteome</keyword>
<organism evidence="1 2">
    <name type="scientific">Papilio xuthus</name>
    <name type="common">Asian swallowtail butterfly</name>
    <dbReference type="NCBI Taxonomy" id="66420"/>
    <lineage>
        <taxon>Eukaryota</taxon>
        <taxon>Metazoa</taxon>
        <taxon>Ecdysozoa</taxon>
        <taxon>Arthropoda</taxon>
        <taxon>Hexapoda</taxon>
        <taxon>Insecta</taxon>
        <taxon>Pterygota</taxon>
        <taxon>Neoptera</taxon>
        <taxon>Endopterygota</taxon>
        <taxon>Lepidoptera</taxon>
        <taxon>Glossata</taxon>
        <taxon>Ditrysia</taxon>
        <taxon>Papilionoidea</taxon>
        <taxon>Papilionidae</taxon>
        <taxon>Papilioninae</taxon>
        <taxon>Papilio</taxon>
    </lineage>
</organism>
<evidence type="ECO:0000313" key="1">
    <source>
        <dbReference type="EMBL" id="KPI93879.1"/>
    </source>
</evidence>
<dbReference type="EMBL" id="KQ459601">
    <property type="protein sequence ID" value="KPI93879.1"/>
    <property type="molecule type" value="Genomic_DNA"/>
</dbReference>
<dbReference type="Proteomes" id="UP000053268">
    <property type="component" value="Unassembled WGS sequence"/>
</dbReference>
<gene>
    <name evidence="1" type="ORF">RR46_13044</name>
</gene>
<sequence>MVNKRARHTHSRGQRKRPHNWDLVALARGRLLVSDHVRKTSIRMTAIKEYPFDLSDLQKQNAGGEQRRVSELNPGTIETAPFEGKRKVSIMADEKSKDRENQPSDRCLIALLVSVESNKSLSNSLKASAMVSCGYT</sequence>
<proteinExistence type="predicted"/>
<protein>
    <submittedName>
        <fullName evidence="1">Uncharacterized protein</fullName>
    </submittedName>
</protein>
<reference evidence="1 2" key="1">
    <citation type="journal article" date="2015" name="Nat. Commun.">
        <title>Outbred genome sequencing and CRISPR/Cas9 gene editing in butterflies.</title>
        <authorList>
            <person name="Li X."/>
            <person name="Fan D."/>
            <person name="Zhang W."/>
            <person name="Liu G."/>
            <person name="Zhang L."/>
            <person name="Zhao L."/>
            <person name="Fang X."/>
            <person name="Chen L."/>
            <person name="Dong Y."/>
            <person name="Chen Y."/>
            <person name="Ding Y."/>
            <person name="Zhao R."/>
            <person name="Feng M."/>
            <person name="Zhu Y."/>
            <person name="Feng Y."/>
            <person name="Jiang X."/>
            <person name="Zhu D."/>
            <person name="Xiang H."/>
            <person name="Feng X."/>
            <person name="Li S."/>
            <person name="Wang J."/>
            <person name="Zhang G."/>
            <person name="Kronforst M.R."/>
            <person name="Wang W."/>
        </authorList>
    </citation>
    <scope>NUCLEOTIDE SEQUENCE [LARGE SCALE GENOMIC DNA]</scope>
    <source>
        <strain evidence="1">Ya'a_city_454_Px</strain>
        <tissue evidence="1">Whole body</tissue>
    </source>
</reference>
<evidence type="ECO:0000313" key="2">
    <source>
        <dbReference type="Proteomes" id="UP000053268"/>
    </source>
</evidence>
<name>A0A194PMB7_PAPXU</name>
<dbReference type="AlphaFoldDB" id="A0A194PMB7"/>
<accession>A0A194PMB7</accession>